<evidence type="ECO:0000313" key="9">
    <source>
        <dbReference type="EMBL" id="ACU60738.1"/>
    </source>
</evidence>
<dbReference type="PANTHER" id="PTHR30572:SF18">
    <property type="entry name" value="ABC-TYPE MACROLIDE FAMILY EXPORT SYSTEM PERMEASE COMPONENT 2"/>
    <property type="match status" value="1"/>
</dbReference>
<feature type="domain" description="MacB-like periplasmic core" evidence="8">
    <location>
        <begin position="486"/>
        <end position="596"/>
    </location>
</feature>
<evidence type="ECO:0000313" key="10">
    <source>
        <dbReference type="Proteomes" id="UP000002215"/>
    </source>
</evidence>
<dbReference type="AlphaFoldDB" id="A0A979GR71"/>
<comment type="subcellular location">
    <subcellularLocation>
        <location evidence="1">Cell membrane</location>
        <topology evidence="1">Multi-pass membrane protein</topology>
    </subcellularLocation>
</comment>
<dbReference type="RefSeq" id="WP_012790914.1">
    <property type="nucleotide sequence ID" value="NC_013132.1"/>
</dbReference>
<dbReference type="PANTHER" id="PTHR30572">
    <property type="entry name" value="MEMBRANE COMPONENT OF TRANSPORTER-RELATED"/>
    <property type="match status" value="1"/>
</dbReference>
<evidence type="ECO:0000256" key="4">
    <source>
        <dbReference type="ARBA" id="ARBA00022989"/>
    </source>
</evidence>
<organism evidence="9 10">
    <name type="scientific">Chitinophaga pinensis (strain ATCC 43595 / DSM 2588 / LMG 13176 / NBRC 15968 / NCIMB 11800 / UQM 2034)</name>
    <dbReference type="NCBI Taxonomy" id="485918"/>
    <lineage>
        <taxon>Bacteria</taxon>
        <taxon>Pseudomonadati</taxon>
        <taxon>Bacteroidota</taxon>
        <taxon>Chitinophagia</taxon>
        <taxon>Chitinophagales</taxon>
        <taxon>Chitinophagaceae</taxon>
        <taxon>Chitinophaga</taxon>
    </lineage>
</organism>
<evidence type="ECO:0008006" key="11">
    <source>
        <dbReference type="Google" id="ProtNLM"/>
    </source>
</evidence>
<dbReference type="Pfam" id="PF02687">
    <property type="entry name" value="FtsX"/>
    <property type="match status" value="2"/>
</dbReference>
<gene>
    <name evidence="9" type="ordered locus">Cpin_3271</name>
</gene>
<sequence>MIRNYFKIAWRNLKKSRGYTFINIGGLATGMAVAMLIGLWIWDEVTYDRYNRNYDRIAQVMQHQTFNGQIDTWPTMPYYMGEVLRDQYGDNFKQVVKSSWDMYKVLAVGDKKLRKIGRFMEAGGPELIDVSMLSGTRDALKDPGTVLISASAAKAYFGEVNAVGKTLLLDNKQSLIVRGVYKDLPHNSSFGNLDFIASWDVFIDRYMAWIKTVSDPWGNNAFLLFVRLADNADLAKVSARIADTKLNNVRPEDRRYKPVIFLQPMSKWHLFQSFKNGMNTGGRIQFVWLFGAIGVVVLLLACINFMNLSTARSEKRAREVGIRKAVGSFRKQLIWQFFSESLLVVIIGFVLSVILVQLALPFFNNVADKKITIPWTGPLFWLAGIVFILLTSFIAGSYPAFYLSSFQPVRVLKGTFRAGRHAALPRKVLVVIQFSASLILIIGTIIVFRQVEFARNRPVGYSREGLLSMEMSMTNIHDHFEVVRTALKNAGAIVDMAEASTPVTTVWQTNGDIRWKGKDPSMTVDMPTQTVSPEYGKTIGWQFVAGRDFSDAYATDSAAFVLNESAVRLMGLKNPVGETVYWDGTPFIVIGVIKDLVAESPYEPVRPSMYVMNRDFLGITNIRINPAVSSHTALAKIEEVFRKYNPEQPFDYQFVDIEYARKFGNEVRVGKLTTFFAILAIFISCLGLFGMASFMAEQRTKEIGVRKVLGASVFNLWAMLSKDFLLLVGVALAIAVPLAYYFMHEWLQHYTYRSEIAWWIFVVAGVGIILVTLATVSFQSVKAALVNPVKSLRSE</sequence>
<evidence type="ECO:0000256" key="2">
    <source>
        <dbReference type="ARBA" id="ARBA00022475"/>
    </source>
</evidence>
<protein>
    <recommendedName>
        <fullName evidence="11">FtsX-like permease family protein</fullName>
    </recommendedName>
</protein>
<keyword evidence="5 6" id="KW-0472">Membrane</keyword>
<evidence type="ECO:0000259" key="8">
    <source>
        <dbReference type="Pfam" id="PF12704"/>
    </source>
</evidence>
<keyword evidence="4 6" id="KW-1133">Transmembrane helix</keyword>
<feature type="transmembrane region" description="Helical" evidence="6">
    <location>
        <begin position="286"/>
        <end position="308"/>
    </location>
</feature>
<dbReference type="InterPro" id="IPR050250">
    <property type="entry name" value="Macrolide_Exporter_MacB"/>
</dbReference>
<feature type="transmembrane region" description="Helical" evidence="6">
    <location>
        <begin position="756"/>
        <end position="778"/>
    </location>
</feature>
<evidence type="ECO:0000256" key="6">
    <source>
        <dbReference type="SAM" id="Phobius"/>
    </source>
</evidence>
<feature type="transmembrane region" description="Helical" evidence="6">
    <location>
        <begin position="380"/>
        <end position="403"/>
    </location>
</feature>
<feature type="transmembrane region" description="Helical" evidence="6">
    <location>
        <begin position="333"/>
        <end position="360"/>
    </location>
</feature>
<keyword evidence="2" id="KW-1003">Cell membrane</keyword>
<feature type="transmembrane region" description="Helical" evidence="6">
    <location>
        <begin position="21"/>
        <end position="42"/>
    </location>
</feature>
<proteinExistence type="predicted"/>
<reference evidence="10" key="1">
    <citation type="submission" date="2009-08" db="EMBL/GenBank/DDBJ databases">
        <title>The complete genome of Chitinophaga pinensis DSM 2588.</title>
        <authorList>
            <consortium name="US DOE Joint Genome Institute (JGI-PGF)"/>
            <person name="Lucas S."/>
            <person name="Copeland A."/>
            <person name="Lapidus A."/>
            <person name="Glavina del Rio T."/>
            <person name="Dalin E."/>
            <person name="Tice H."/>
            <person name="Bruce D."/>
            <person name="Goodwin L."/>
            <person name="Pitluck S."/>
            <person name="Kyrpides N."/>
            <person name="Mavromatis K."/>
            <person name="Ivanova N."/>
            <person name="Mikhailova N."/>
            <person name="Sims D."/>
            <person name="Meinche L."/>
            <person name="Brettin T."/>
            <person name="Detter J.C."/>
            <person name="Han C."/>
            <person name="Larimer F."/>
            <person name="Land M."/>
            <person name="Hauser L."/>
            <person name="Markowitz V."/>
            <person name="Cheng J.-F."/>
            <person name="Hugenholtz P."/>
            <person name="Woyke T."/>
            <person name="Wu D."/>
            <person name="Spring S."/>
            <person name="Klenk H.-P."/>
            <person name="Eisen J.A."/>
        </authorList>
    </citation>
    <scope>NUCLEOTIDE SEQUENCE [LARGE SCALE GENOMIC DNA]</scope>
    <source>
        <strain evidence="10">ATCC 43595 / DSM 2588 / LMG 13176 / NBRC 15968 / NCIMB 11800 / UQM 2034</strain>
    </source>
</reference>
<feature type="domain" description="MacB-like periplasmic core" evidence="8">
    <location>
        <begin position="20"/>
        <end position="243"/>
    </location>
</feature>
<evidence type="ECO:0000256" key="1">
    <source>
        <dbReference type="ARBA" id="ARBA00004651"/>
    </source>
</evidence>
<feature type="domain" description="ABC3 transporter permease C-terminal" evidence="7">
    <location>
        <begin position="292"/>
        <end position="408"/>
    </location>
</feature>
<dbReference type="InterPro" id="IPR025857">
    <property type="entry name" value="MacB_PCD"/>
</dbReference>
<accession>A0A979GR71</accession>
<feature type="transmembrane region" description="Helical" evidence="6">
    <location>
        <begin position="724"/>
        <end position="744"/>
    </location>
</feature>
<dbReference type="OrthoDB" id="5933722at2"/>
<evidence type="ECO:0000259" key="7">
    <source>
        <dbReference type="Pfam" id="PF02687"/>
    </source>
</evidence>
<dbReference type="EMBL" id="CP001699">
    <property type="protein sequence ID" value="ACU60738.1"/>
    <property type="molecule type" value="Genomic_DNA"/>
</dbReference>
<evidence type="ECO:0000256" key="5">
    <source>
        <dbReference type="ARBA" id="ARBA00023136"/>
    </source>
</evidence>
<keyword evidence="3 6" id="KW-0812">Transmembrane</keyword>
<feature type="transmembrane region" description="Helical" evidence="6">
    <location>
        <begin position="424"/>
        <end position="448"/>
    </location>
</feature>
<dbReference type="GO" id="GO:0005886">
    <property type="term" value="C:plasma membrane"/>
    <property type="evidence" value="ECO:0007669"/>
    <property type="project" value="UniProtKB-SubCell"/>
</dbReference>
<reference evidence="9 10" key="2">
    <citation type="journal article" date="2010" name="Stand. Genomic Sci.">
        <title>Complete genome sequence of Chitinophaga pinensis type strain (UQM 2034).</title>
        <authorList>
            <person name="Glavina Del Rio T."/>
            <person name="Abt B."/>
            <person name="Spring S."/>
            <person name="Lapidus A."/>
            <person name="Nolan M."/>
            <person name="Tice H."/>
            <person name="Copeland A."/>
            <person name="Cheng J.F."/>
            <person name="Chen F."/>
            <person name="Bruce D."/>
            <person name="Goodwin L."/>
            <person name="Pitluck S."/>
            <person name="Ivanova N."/>
            <person name="Mavromatis K."/>
            <person name="Mikhailova N."/>
            <person name="Pati A."/>
            <person name="Chen A."/>
            <person name="Palaniappan K."/>
            <person name="Land M."/>
            <person name="Hauser L."/>
            <person name="Chang Y.J."/>
            <person name="Jeffries C.D."/>
            <person name="Chain P."/>
            <person name="Saunders E."/>
            <person name="Detter J.C."/>
            <person name="Brettin T."/>
            <person name="Rohde M."/>
            <person name="Goker M."/>
            <person name="Bristow J."/>
            <person name="Eisen J.A."/>
            <person name="Markowitz V."/>
            <person name="Hugenholtz P."/>
            <person name="Kyrpides N.C."/>
            <person name="Klenk H.P."/>
            <person name="Lucas S."/>
        </authorList>
    </citation>
    <scope>NUCLEOTIDE SEQUENCE [LARGE SCALE GENOMIC DNA]</scope>
    <source>
        <strain evidence="10">ATCC 43595 / DSM 2588 / LMG 13176 / NBRC 15968 / NCIMB 11800 / UQM 2034</strain>
    </source>
</reference>
<feature type="domain" description="ABC3 transporter permease C-terminal" evidence="7">
    <location>
        <begin position="675"/>
        <end position="783"/>
    </location>
</feature>
<feature type="transmembrane region" description="Helical" evidence="6">
    <location>
        <begin position="675"/>
        <end position="696"/>
    </location>
</feature>
<evidence type="ECO:0000256" key="3">
    <source>
        <dbReference type="ARBA" id="ARBA00022692"/>
    </source>
</evidence>
<dbReference type="InterPro" id="IPR003838">
    <property type="entry name" value="ABC3_permease_C"/>
</dbReference>
<dbReference type="KEGG" id="cpi:Cpin_3271"/>
<dbReference type="Pfam" id="PF12704">
    <property type="entry name" value="MacB_PCD"/>
    <property type="match status" value="2"/>
</dbReference>
<dbReference type="GO" id="GO:0022857">
    <property type="term" value="F:transmembrane transporter activity"/>
    <property type="evidence" value="ECO:0007669"/>
    <property type="project" value="TreeGrafter"/>
</dbReference>
<dbReference type="Proteomes" id="UP000002215">
    <property type="component" value="Chromosome"/>
</dbReference>
<name>A0A979GR71_CHIPD</name>